<keyword evidence="4 7" id="KW-1133">Transmembrane helix</keyword>
<feature type="non-terminal residue" evidence="8">
    <location>
        <position position="1"/>
    </location>
</feature>
<dbReference type="InterPro" id="IPR018499">
    <property type="entry name" value="Tetraspanin/Peripherin"/>
</dbReference>
<evidence type="ECO:0000256" key="1">
    <source>
        <dbReference type="ARBA" id="ARBA00004141"/>
    </source>
</evidence>
<organism evidence="8 9">
    <name type="scientific">Oryctes borbonicus</name>
    <dbReference type="NCBI Taxonomy" id="1629725"/>
    <lineage>
        <taxon>Eukaryota</taxon>
        <taxon>Metazoa</taxon>
        <taxon>Ecdysozoa</taxon>
        <taxon>Arthropoda</taxon>
        <taxon>Hexapoda</taxon>
        <taxon>Insecta</taxon>
        <taxon>Pterygota</taxon>
        <taxon>Neoptera</taxon>
        <taxon>Endopterygota</taxon>
        <taxon>Coleoptera</taxon>
        <taxon>Polyphaga</taxon>
        <taxon>Scarabaeiformia</taxon>
        <taxon>Scarabaeidae</taxon>
        <taxon>Dynastinae</taxon>
        <taxon>Oryctes</taxon>
    </lineage>
</organism>
<feature type="transmembrane region" description="Helical" evidence="7">
    <location>
        <begin position="98"/>
        <end position="117"/>
    </location>
</feature>
<evidence type="ECO:0000256" key="6">
    <source>
        <dbReference type="PIRSR" id="PIRSR002419-1"/>
    </source>
</evidence>
<dbReference type="Gene3D" id="1.10.1450.10">
    <property type="entry name" value="Tetraspanin"/>
    <property type="match status" value="1"/>
</dbReference>
<dbReference type="InterPro" id="IPR008952">
    <property type="entry name" value="Tetraspanin_EC2_sf"/>
</dbReference>
<evidence type="ECO:0000256" key="4">
    <source>
        <dbReference type="ARBA" id="ARBA00022989"/>
    </source>
</evidence>
<dbReference type="OrthoDB" id="6134317at2759"/>
<protein>
    <recommendedName>
        <fullName evidence="7">Tetraspanin</fullName>
    </recommendedName>
</protein>
<dbReference type="PIRSF" id="PIRSF002419">
    <property type="entry name" value="Tetraspanin"/>
    <property type="match status" value="1"/>
</dbReference>
<dbReference type="InterPro" id="IPR000301">
    <property type="entry name" value="Tetraspanin_animals"/>
</dbReference>
<dbReference type="SUPFAM" id="SSF48652">
    <property type="entry name" value="Tetraspanin"/>
    <property type="match status" value="1"/>
</dbReference>
<feature type="transmembrane region" description="Helical" evidence="7">
    <location>
        <begin position="129"/>
        <end position="152"/>
    </location>
</feature>
<evidence type="ECO:0000256" key="2">
    <source>
        <dbReference type="ARBA" id="ARBA00006840"/>
    </source>
</evidence>
<comment type="subcellular location">
    <subcellularLocation>
        <location evidence="1 7">Membrane</location>
        <topology evidence="1 7">Multi-pass membrane protein</topology>
    </subcellularLocation>
</comment>
<dbReference type="InterPro" id="IPR018503">
    <property type="entry name" value="Tetraspanin_CS"/>
</dbReference>
<evidence type="ECO:0000256" key="3">
    <source>
        <dbReference type="ARBA" id="ARBA00022692"/>
    </source>
</evidence>
<keyword evidence="9" id="KW-1185">Reference proteome</keyword>
<feature type="transmembrane region" description="Helical" evidence="7">
    <location>
        <begin position="43"/>
        <end position="69"/>
    </location>
</feature>
<dbReference type="AlphaFoldDB" id="A0A0T6B8H7"/>
<evidence type="ECO:0000313" key="9">
    <source>
        <dbReference type="Proteomes" id="UP000051574"/>
    </source>
</evidence>
<dbReference type="PRINTS" id="PR00259">
    <property type="entry name" value="TMFOUR"/>
</dbReference>
<dbReference type="EMBL" id="LJIG01009211">
    <property type="protein sequence ID" value="KRT83534.1"/>
    <property type="molecule type" value="Genomic_DNA"/>
</dbReference>
<dbReference type="PROSITE" id="PS00421">
    <property type="entry name" value="TM4_1"/>
    <property type="match status" value="1"/>
</dbReference>
<evidence type="ECO:0000256" key="7">
    <source>
        <dbReference type="RuleBase" id="RU361218"/>
    </source>
</evidence>
<keyword evidence="5 7" id="KW-0472">Membrane</keyword>
<dbReference type="CDD" id="cd03156">
    <property type="entry name" value="uroplakin_I_like_LEL"/>
    <property type="match status" value="1"/>
</dbReference>
<comment type="caution">
    <text evidence="8">The sequence shown here is derived from an EMBL/GenBank/DDBJ whole genome shotgun (WGS) entry which is preliminary data.</text>
</comment>
<dbReference type="GO" id="GO:0005886">
    <property type="term" value="C:plasma membrane"/>
    <property type="evidence" value="ECO:0007669"/>
    <property type="project" value="TreeGrafter"/>
</dbReference>
<comment type="similarity">
    <text evidence="2 7">Belongs to the tetraspanin (TM4SF) family.</text>
</comment>
<proteinExistence type="inferred from homology"/>
<evidence type="ECO:0000256" key="5">
    <source>
        <dbReference type="ARBA" id="ARBA00023136"/>
    </source>
</evidence>
<feature type="disulfide bond" evidence="6">
    <location>
        <begin position="200"/>
        <end position="221"/>
    </location>
</feature>
<keyword evidence="3 7" id="KW-0812">Transmembrane</keyword>
<dbReference type="PANTHER" id="PTHR19282">
    <property type="entry name" value="TETRASPANIN"/>
    <property type="match status" value="1"/>
</dbReference>
<dbReference type="PANTHER" id="PTHR19282:SF552">
    <property type="entry name" value="TETRASPANIN"/>
    <property type="match status" value="1"/>
</dbReference>
<dbReference type="Pfam" id="PF00335">
    <property type="entry name" value="Tetraspanin"/>
    <property type="match status" value="1"/>
</dbReference>
<reference evidence="8 9" key="1">
    <citation type="submission" date="2015-09" db="EMBL/GenBank/DDBJ databases">
        <title>Draft genome of the scarab beetle Oryctes borbonicus.</title>
        <authorList>
            <person name="Meyer J.M."/>
            <person name="Markov G.V."/>
            <person name="Baskaran P."/>
            <person name="Herrmann M."/>
            <person name="Sommer R.J."/>
            <person name="Roedelsperger C."/>
        </authorList>
    </citation>
    <scope>NUCLEOTIDE SEQUENCE [LARGE SCALE GENOMIC DNA]</scope>
    <source>
        <strain evidence="8">OB123</strain>
        <tissue evidence="8">Whole animal</tissue>
    </source>
</reference>
<gene>
    <name evidence="8" type="ORF">AMK59_4599</name>
</gene>
<feature type="transmembrane region" description="Helical" evidence="7">
    <location>
        <begin position="267"/>
        <end position="287"/>
    </location>
</feature>
<dbReference type="Proteomes" id="UP000051574">
    <property type="component" value="Unassembled WGS sequence"/>
</dbReference>
<name>A0A0T6B8H7_9SCAR</name>
<accession>A0A0T6B8H7</accession>
<keyword evidence="6" id="KW-1015">Disulfide bond</keyword>
<sequence>SRLVLFCFLLFLCAYVLFPVGLWFARCTCCSTMVYDCGSCVAKYFLCLFNFIFFLAGSVVLSVGIWLAVDKNSFIGLLKAVPSQHLPQFTQPAVIEQASYILIAAGAFMFIVSFLGYCGALRESQCLLTTYGICLLLILVLEITAGGLVAAYRGKAEVETKNFLTTTIRKYPVDKFSPATNQSNAITLMWNHLQAQLHCCGVNNYKDFNTSHSERVIPESCCVLEDDVSLLRPVYPICTSRPSETNSYYLVGCYQVVVDHIKSNMNLIIGVSIGLGLLQLLCIFLAFCLSKSINGYK</sequence>
<evidence type="ECO:0000313" key="8">
    <source>
        <dbReference type="EMBL" id="KRT83534.1"/>
    </source>
</evidence>